<keyword evidence="2" id="KW-1133">Transmembrane helix</keyword>
<evidence type="ECO:0000313" key="3">
    <source>
        <dbReference type="EMBL" id="PAD77310.1"/>
    </source>
</evidence>
<feature type="transmembrane region" description="Helical" evidence="2">
    <location>
        <begin position="497"/>
        <end position="516"/>
    </location>
</feature>
<dbReference type="GO" id="GO:0009401">
    <property type="term" value="P:phosphoenolpyruvate-dependent sugar phosphotransferase system"/>
    <property type="evidence" value="ECO:0007669"/>
    <property type="project" value="TreeGrafter"/>
</dbReference>
<keyword evidence="3" id="KW-0762">Sugar transport</keyword>
<dbReference type="GO" id="GO:0015771">
    <property type="term" value="P:trehalose transport"/>
    <property type="evidence" value="ECO:0007669"/>
    <property type="project" value="TreeGrafter"/>
</dbReference>
<sequence>MNRQIAILGSSGGNLYNLGGRDPLKLLDEILVQLKSAGLSCGALQFIAAEGSMDTATDRTPAKLYGWSVTQQQPIVVAEGTLQEVNQAAERLDLEIAEQIELAEIDGLIVMSADPEGCNRNAIAAAVKEKIPLTGTGGSSMAVIQSKGANVIAASGTTGTTNRTRAVAFATSLSKHWKLSYRPVIGQAAASTGAGDQAVSASPWRRISIRGIMMASLPGFIGMALILAASKIPGLSALSEVFDLMIKALPVILSVIAAKQISELDEVSIVAGIVAGVLSVEGGIIGGMIGGIGAGLIVHYVFRKCVEWRFPATTVNIVAGGISGLISGLIVYFLIAPVALAAGEGIRALIETLVSWNPAIAGLVAGLLIWPAIIGGVYHAAILPIVLLEMETTSNSFLGAVDMVGLVMVSAGITLANIISPRNKGEAAVAAPGFAINMGFGTFVEAAYPFMFSNKLVFAGAIASAGLGGMLVGLFGVRGTAYVPSFVGPITSNNTTGFLISMAASLLCSFLITVLANRVARYKSSSNTLGM</sequence>
<feature type="transmembrane region" description="Helical" evidence="2">
    <location>
        <begin position="456"/>
        <end position="477"/>
    </location>
</feature>
<evidence type="ECO:0000256" key="2">
    <source>
        <dbReference type="SAM" id="Phobius"/>
    </source>
</evidence>
<dbReference type="PANTHER" id="PTHR30175">
    <property type="entry name" value="PHOSPHOTRANSFERASE SYSTEM TRANSPORT PROTEIN"/>
    <property type="match status" value="1"/>
</dbReference>
<keyword evidence="1" id="KW-0175">Coiled coil</keyword>
<comment type="caution">
    <text evidence="3">The sequence shown here is derived from an EMBL/GenBank/DDBJ whole genome shotgun (WGS) entry which is preliminary data.</text>
</comment>
<dbReference type="OrthoDB" id="6594574at2"/>
<feature type="transmembrane region" description="Helical" evidence="2">
    <location>
        <begin position="360"/>
        <end position="388"/>
    </location>
</feature>
<reference evidence="3 4" key="1">
    <citation type="submission" date="2017-07" db="EMBL/GenBank/DDBJ databases">
        <title>Isolation and whole genome analysis of endospore-forming bacteria from heroin.</title>
        <authorList>
            <person name="Kalinowski J."/>
            <person name="Ahrens B."/>
            <person name="Al-Dilaimi A."/>
            <person name="Winkler A."/>
            <person name="Wibberg D."/>
            <person name="Schleenbecker U."/>
            <person name="Ruckert C."/>
            <person name="Wolfel R."/>
            <person name="Grass G."/>
        </authorList>
    </citation>
    <scope>NUCLEOTIDE SEQUENCE [LARGE SCALE GENOMIC DNA]</scope>
    <source>
        <strain evidence="3 4">7537-G1</strain>
    </source>
</reference>
<feature type="transmembrane region" description="Helical" evidence="2">
    <location>
        <begin position="207"/>
        <end position="229"/>
    </location>
</feature>
<feature type="transmembrane region" description="Helical" evidence="2">
    <location>
        <begin position="269"/>
        <end position="302"/>
    </location>
</feature>
<dbReference type="GO" id="GO:0090589">
    <property type="term" value="F:protein-phosphocysteine-trehalose phosphotransferase system transporter activity"/>
    <property type="evidence" value="ECO:0007669"/>
    <property type="project" value="TreeGrafter"/>
</dbReference>
<accession>A0A268EW17</accession>
<feature type="coiled-coil region" evidence="1">
    <location>
        <begin position="75"/>
        <end position="102"/>
    </location>
</feature>
<feature type="transmembrane region" description="Helical" evidence="2">
    <location>
        <begin position="314"/>
        <end position="340"/>
    </location>
</feature>
<dbReference type="GO" id="GO:0005886">
    <property type="term" value="C:plasma membrane"/>
    <property type="evidence" value="ECO:0007669"/>
    <property type="project" value="TreeGrafter"/>
</dbReference>
<keyword evidence="3" id="KW-0813">Transport</keyword>
<dbReference type="InterPro" id="IPR050558">
    <property type="entry name" value="PTS_Sugar-Specific_Components"/>
</dbReference>
<proteinExistence type="predicted"/>
<keyword evidence="2" id="KW-0472">Membrane</keyword>
<name>A0A268EW17_9BACL</name>
<feature type="transmembrane region" description="Helical" evidence="2">
    <location>
        <begin position="425"/>
        <end position="444"/>
    </location>
</feature>
<evidence type="ECO:0000256" key="1">
    <source>
        <dbReference type="SAM" id="Coils"/>
    </source>
</evidence>
<evidence type="ECO:0000313" key="4">
    <source>
        <dbReference type="Proteomes" id="UP000215596"/>
    </source>
</evidence>
<dbReference type="Proteomes" id="UP000215596">
    <property type="component" value="Unassembled WGS sequence"/>
</dbReference>
<dbReference type="PANTHER" id="PTHR30175:SF1">
    <property type="entry name" value="PTS SYSTEM ARBUTIN-, CELLOBIOSE-, AND SALICIN-SPECIFIC EIIBC COMPONENT-RELATED"/>
    <property type="match status" value="1"/>
</dbReference>
<feature type="transmembrane region" description="Helical" evidence="2">
    <location>
        <begin position="400"/>
        <end position="419"/>
    </location>
</feature>
<gene>
    <name evidence="3" type="ORF">CHH67_09900</name>
</gene>
<protein>
    <submittedName>
        <fullName evidence="3">PTS sugar transporter</fullName>
    </submittedName>
</protein>
<dbReference type="RefSeq" id="WP_095265009.1">
    <property type="nucleotide sequence ID" value="NZ_NPBY01000030.1"/>
</dbReference>
<dbReference type="EMBL" id="NPBY01000030">
    <property type="protein sequence ID" value="PAD77310.1"/>
    <property type="molecule type" value="Genomic_DNA"/>
</dbReference>
<keyword evidence="2" id="KW-0812">Transmembrane</keyword>
<dbReference type="AlphaFoldDB" id="A0A268EW17"/>
<organism evidence="3 4">
    <name type="scientific">Paenibacillus campinasensis</name>
    <dbReference type="NCBI Taxonomy" id="66347"/>
    <lineage>
        <taxon>Bacteria</taxon>
        <taxon>Bacillati</taxon>
        <taxon>Bacillota</taxon>
        <taxon>Bacilli</taxon>
        <taxon>Bacillales</taxon>
        <taxon>Paenibacillaceae</taxon>
        <taxon>Paenibacillus</taxon>
    </lineage>
</organism>